<evidence type="ECO:0000313" key="2">
    <source>
        <dbReference type="EMBL" id="ACU88265.1"/>
    </source>
</evidence>
<gene>
    <name evidence="2" type="ordered locus">Dbac_0137</name>
</gene>
<dbReference type="eggNOG" id="COG1418">
    <property type="taxonomic scope" value="Bacteria"/>
</dbReference>
<dbReference type="EMBL" id="CP001629">
    <property type="protein sequence ID" value="ACU88265.1"/>
    <property type="molecule type" value="Genomic_DNA"/>
</dbReference>
<dbReference type="STRING" id="525897.Dbac_0137"/>
<dbReference type="SUPFAM" id="SSF109604">
    <property type="entry name" value="HD-domain/PDEase-like"/>
    <property type="match status" value="1"/>
</dbReference>
<dbReference type="Proteomes" id="UP000002216">
    <property type="component" value="Chromosome"/>
</dbReference>
<dbReference type="AlphaFoldDB" id="C7LT41"/>
<keyword evidence="2" id="KW-0378">Hydrolase</keyword>
<feature type="domain" description="HD/PDEase" evidence="1">
    <location>
        <begin position="34"/>
        <end position="174"/>
    </location>
</feature>
<evidence type="ECO:0000313" key="3">
    <source>
        <dbReference type="Proteomes" id="UP000002216"/>
    </source>
</evidence>
<dbReference type="RefSeq" id="WP_012805350.1">
    <property type="nucleotide sequence ID" value="NC_013173.1"/>
</dbReference>
<dbReference type="SMART" id="SM00471">
    <property type="entry name" value="HDc"/>
    <property type="match status" value="1"/>
</dbReference>
<dbReference type="GO" id="GO:0016787">
    <property type="term" value="F:hydrolase activity"/>
    <property type="evidence" value="ECO:0007669"/>
    <property type="project" value="UniProtKB-KW"/>
</dbReference>
<proteinExistence type="predicted"/>
<organism evidence="2 3">
    <name type="scientific">Desulfomicrobium baculatum (strain DSM 4028 / VKM B-1378 / X)</name>
    <name type="common">Desulfovibrio baculatus</name>
    <dbReference type="NCBI Taxonomy" id="525897"/>
    <lineage>
        <taxon>Bacteria</taxon>
        <taxon>Pseudomonadati</taxon>
        <taxon>Thermodesulfobacteriota</taxon>
        <taxon>Desulfovibrionia</taxon>
        <taxon>Desulfovibrionales</taxon>
        <taxon>Desulfomicrobiaceae</taxon>
        <taxon>Desulfomicrobium</taxon>
    </lineage>
</organism>
<accession>C7LT41</accession>
<dbReference type="OrthoDB" id="5431498at2"/>
<dbReference type="InterPro" id="IPR006674">
    <property type="entry name" value="HD_domain"/>
</dbReference>
<dbReference type="InterPro" id="IPR003607">
    <property type="entry name" value="HD/PDEase_dom"/>
</dbReference>
<reference evidence="2 3" key="1">
    <citation type="journal article" date="2009" name="Stand. Genomic Sci.">
        <title>Complete genome sequence of Desulfomicrobium baculatum type strain (X).</title>
        <authorList>
            <person name="Copeland A."/>
            <person name="Spring S."/>
            <person name="Goker M."/>
            <person name="Schneider S."/>
            <person name="Lapidus A."/>
            <person name="Del Rio T.G."/>
            <person name="Tice H."/>
            <person name="Cheng J.F."/>
            <person name="Chen F."/>
            <person name="Nolan M."/>
            <person name="Bruce D."/>
            <person name="Goodwin L."/>
            <person name="Pitluck S."/>
            <person name="Ivanova N."/>
            <person name="Mavrommatis K."/>
            <person name="Ovchinnikova G."/>
            <person name="Pati A."/>
            <person name="Chen A."/>
            <person name="Palaniappan K."/>
            <person name="Land M."/>
            <person name="Hauser L."/>
            <person name="Chang Y.J."/>
            <person name="Jeffries C.C."/>
            <person name="Meincke L."/>
            <person name="Sims D."/>
            <person name="Brettin T."/>
            <person name="Detter J.C."/>
            <person name="Han C."/>
            <person name="Chain P."/>
            <person name="Bristow J."/>
            <person name="Eisen J.A."/>
            <person name="Markowitz V."/>
            <person name="Hugenholtz P."/>
            <person name="Kyrpides N.C."/>
            <person name="Klenk H.P."/>
            <person name="Lucas S."/>
        </authorList>
    </citation>
    <scope>NUCLEOTIDE SEQUENCE [LARGE SCALE GENOMIC DNA]</scope>
    <source>
        <strain evidence="3">DSM 4028 / VKM B-1378 / X</strain>
    </source>
</reference>
<evidence type="ECO:0000259" key="1">
    <source>
        <dbReference type="SMART" id="SM00471"/>
    </source>
</evidence>
<protein>
    <submittedName>
        <fullName evidence="2">Metal dependent phosphohydrolase</fullName>
    </submittedName>
</protein>
<name>C7LT41_DESBD</name>
<dbReference type="KEGG" id="dba:Dbac_0137"/>
<dbReference type="HOGENOM" id="CLU_116766_0_0_7"/>
<keyword evidence="3" id="KW-1185">Reference proteome</keyword>
<dbReference type="Pfam" id="PF01966">
    <property type="entry name" value="HD"/>
    <property type="match status" value="1"/>
</dbReference>
<dbReference type="Gene3D" id="1.10.3210.10">
    <property type="entry name" value="Hypothetical protein af1432"/>
    <property type="match status" value="1"/>
</dbReference>
<sequence length="209" mass="23803">MYHHDVPLTLIPSESWGRIPSDLECREWWDAYGMLEHIKTHSELVAGVATTLAALAARKGLGNPGGLSQDDFVQSVRAAGLLHDLGKTYSIEHGGNHSQIGAAWVMDLIRNPRIAQGVVHHVYWPGALDLDRHFLPLTIIYADKRVKHDTIVGMEERFADLFDRYGHTERSREWITRAFNQGRELEQLLSTFLGENIHEYPFDRRGLVR</sequence>